<accession>A0A0B1TCR3</accession>
<feature type="compositionally biased region" description="Basic and acidic residues" evidence="1">
    <location>
        <begin position="1"/>
        <end position="11"/>
    </location>
</feature>
<dbReference type="EMBL" id="KN550944">
    <property type="protein sequence ID" value="KHJ93115.1"/>
    <property type="molecule type" value="Genomic_DNA"/>
</dbReference>
<feature type="region of interest" description="Disordered" evidence="1">
    <location>
        <begin position="1"/>
        <end position="80"/>
    </location>
</feature>
<organism evidence="2 3">
    <name type="scientific">Oesophagostomum dentatum</name>
    <name type="common">Nodular worm</name>
    <dbReference type="NCBI Taxonomy" id="61180"/>
    <lineage>
        <taxon>Eukaryota</taxon>
        <taxon>Metazoa</taxon>
        <taxon>Ecdysozoa</taxon>
        <taxon>Nematoda</taxon>
        <taxon>Chromadorea</taxon>
        <taxon>Rhabditida</taxon>
        <taxon>Rhabditina</taxon>
        <taxon>Rhabditomorpha</taxon>
        <taxon>Strongyloidea</taxon>
        <taxon>Strongylidae</taxon>
        <taxon>Oesophagostomum</taxon>
    </lineage>
</organism>
<name>A0A0B1TCR3_OESDE</name>
<dbReference type="OrthoDB" id="5868911at2759"/>
<evidence type="ECO:0000313" key="3">
    <source>
        <dbReference type="Proteomes" id="UP000053660"/>
    </source>
</evidence>
<feature type="region of interest" description="Disordered" evidence="1">
    <location>
        <begin position="236"/>
        <end position="260"/>
    </location>
</feature>
<gene>
    <name evidence="2" type="ORF">OESDEN_06983</name>
</gene>
<dbReference type="Proteomes" id="UP000053660">
    <property type="component" value="Unassembled WGS sequence"/>
</dbReference>
<evidence type="ECO:0000313" key="2">
    <source>
        <dbReference type="EMBL" id="KHJ93115.1"/>
    </source>
</evidence>
<proteinExistence type="predicted"/>
<evidence type="ECO:0000256" key="1">
    <source>
        <dbReference type="SAM" id="MobiDB-lite"/>
    </source>
</evidence>
<keyword evidence="3" id="KW-1185">Reference proteome</keyword>
<reference evidence="2 3" key="1">
    <citation type="submission" date="2014-03" db="EMBL/GenBank/DDBJ databases">
        <title>Draft genome of the hookworm Oesophagostomum dentatum.</title>
        <authorList>
            <person name="Mitreva M."/>
        </authorList>
    </citation>
    <scope>NUCLEOTIDE SEQUENCE [LARGE SCALE GENOMIC DNA]</scope>
    <source>
        <strain evidence="2 3">OD-Hann</strain>
    </source>
</reference>
<dbReference type="AlphaFoldDB" id="A0A0B1TCR3"/>
<feature type="compositionally biased region" description="Acidic residues" evidence="1">
    <location>
        <begin position="162"/>
        <end position="172"/>
    </location>
</feature>
<protein>
    <recommendedName>
        <fullName evidence="4">DUF5641 domain-containing protein</fullName>
    </recommendedName>
</protein>
<feature type="region of interest" description="Disordered" evidence="1">
    <location>
        <begin position="115"/>
        <end position="135"/>
    </location>
</feature>
<sequence length="312" mass="37036">MARGFLRETHQGRQTSPVQEPRKNHSRRRYAQNHPGGDRRPTDFLQKQLVVTYPIDQDKEEDDDPDFSPPAEAAQLRTRKEAEQALRTSVDYVEKFWQVWRDSYLTSLREQHKKYLDQGKSTPKTPQEAERSRDGEVRQVELRMTNGRITRRPISSLIPLELGEEDGQEMDYEERQKKTEEEDSSVKPSIVDNTRPKRTINKYFPYHVNEYDINTLYLDVDFDHNRNLSRCRMEYQKEEEVPPPQSPDEPEEDIEDPELRKAAEDLLEELDEKKRFTEDDLQRRLEVVNDHMTDLIRRREHIEGVTDINGSK</sequence>
<feature type="region of interest" description="Disordered" evidence="1">
    <location>
        <begin position="162"/>
        <end position="192"/>
    </location>
</feature>
<evidence type="ECO:0008006" key="4">
    <source>
        <dbReference type="Google" id="ProtNLM"/>
    </source>
</evidence>